<gene>
    <name evidence="2" type="ORF">HINF_LOCUS11474</name>
    <name evidence="1" type="ORF">HINF_LOCUS25980</name>
</gene>
<protein>
    <submittedName>
        <fullName evidence="2">Hypothetical_protein</fullName>
    </submittedName>
</protein>
<comment type="caution">
    <text evidence="1">The sequence shown here is derived from an EMBL/GenBank/DDBJ whole genome shotgun (WGS) entry which is preliminary data.</text>
</comment>
<evidence type="ECO:0000313" key="3">
    <source>
        <dbReference type="Proteomes" id="UP001642409"/>
    </source>
</evidence>
<organism evidence="1">
    <name type="scientific">Hexamita inflata</name>
    <dbReference type="NCBI Taxonomy" id="28002"/>
    <lineage>
        <taxon>Eukaryota</taxon>
        <taxon>Metamonada</taxon>
        <taxon>Diplomonadida</taxon>
        <taxon>Hexamitidae</taxon>
        <taxon>Hexamitinae</taxon>
        <taxon>Hexamita</taxon>
    </lineage>
</organism>
<name>A0AA86U1F5_9EUKA</name>
<dbReference type="EMBL" id="CAXDID020000025">
    <property type="protein sequence ID" value="CAL5990642.1"/>
    <property type="molecule type" value="Genomic_DNA"/>
</dbReference>
<accession>A0AA86U1F5</accession>
<reference evidence="1" key="1">
    <citation type="submission" date="2023-06" db="EMBL/GenBank/DDBJ databases">
        <authorList>
            <person name="Kurt Z."/>
        </authorList>
    </citation>
    <scope>NUCLEOTIDE SEQUENCE</scope>
</reference>
<dbReference type="AlphaFoldDB" id="A0AA86U1F5"/>
<proteinExistence type="predicted"/>
<evidence type="ECO:0000313" key="1">
    <source>
        <dbReference type="EMBL" id="CAI9938335.1"/>
    </source>
</evidence>
<reference evidence="2 3" key="2">
    <citation type="submission" date="2024-07" db="EMBL/GenBank/DDBJ databases">
        <authorList>
            <person name="Akdeniz Z."/>
        </authorList>
    </citation>
    <scope>NUCLEOTIDE SEQUENCE [LARGE SCALE GENOMIC DNA]</scope>
</reference>
<dbReference type="EMBL" id="CATOUU010000654">
    <property type="protein sequence ID" value="CAI9938335.1"/>
    <property type="molecule type" value="Genomic_DNA"/>
</dbReference>
<sequence>MFSFNIASFCLPREQSICASSSFLVQIYKTVKSVFSDSENSLVSKISTIFQTSVIARIFLKVVTKSKLHCSRNLQTSEFSQLLSAYIVFLNIQKHWLSQLVQRVYSSGLQQFTKLLLLVLNSKNSIKRELA</sequence>
<dbReference type="Proteomes" id="UP001642409">
    <property type="component" value="Unassembled WGS sequence"/>
</dbReference>
<evidence type="ECO:0000313" key="2">
    <source>
        <dbReference type="EMBL" id="CAL5990642.1"/>
    </source>
</evidence>
<keyword evidence="3" id="KW-1185">Reference proteome</keyword>